<dbReference type="Gene3D" id="3.40.50.1820">
    <property type="entry name" value="alpha/beta hydrolase"/>
    <property type="match status" value="1"/>
</dbReference>
<dbReference type="InterPro" id="IPR000639">
    <property type="entry name" value="Epox_hydrolase-like"/>
</dbReference>
<feature type="domain" description="AB hydrolase-1" evidence="2">
    <location>
        <begin position="23"/>
        <end position="268"/>
    </location>
</feature>
<dbReference type="PRINTS" id="PR00111">
    <property type="entry name" value="ABHYDROLASE"/>
</dbReference>
<keyword evidence="4" id="KW-1185">Reference proteome</keyword>
<evidence type="ECO:0000259" key="2">
    <source>
        <dbReference type="Pfam" id="PF00561"/>
    </source>
</evidence>
<organism evidence="3 4">
    <name type="scientific">Nonomuraea jabiensis</name>
    <dbReference type="NCBI Taxonomy" id="882448"/>
    <lineage>
        <taxon>Bacteria</taxon>
        <taxon>Bacillati</taxon>
        <taxon>Actinomycetota</taxon>
        <taxon>Actinomycetes</taxon>
        <taxon>Streptosporangiales</taxon>
        <taxon>Streptosporangiaceae</taxon>
        <taxon>Nonomuraea</taxon>
    </lineage>
</organism>
<dbReference type="SUPFAM" id="SSF53474">
    <property type="entry name" value="alpha/beta-Hydrolases"/>
    <property type="match status" value="1"/>
</dbReference>
<sequence length="282" mass="31753">MTTTGVAQVDGIRLHYTRAGDGPLVVLLHGWPQTSHCWRHIVGPLAAEFTVVAPDLRGYGLSDKPAGGYDKRRMAADMAELVDALGFERAAVVGHDRGARVAHRWGLDRPDQVGKVAVLDIVPTREMFRRLDASVAAGYWHWLFHLQPDLPERLVGHDVRGYLEYFFERWTYNRHGLPAEAVDFYVQAFGRPGALRAGFDDYRAHERDLALDDEDAAAGRRLTMPVLALWGSVGLPARLPSEEIWREYADDVTAAEIPECGHFIAEERPEVLLAHLREFLRR</sequence>
<dbReference type="GO" id="GO:0016787">
    <property type="term" value="F:hydrolase activity"/>
    <property type="evidence" value="ECO:0007669"/>
    <property type="project" value="UniProtKB-KW"/>
</dbReference>
<evidence type="ECO:0000256" key="1">
    <source>
        <dbReference type="ARBA" id="ARBA00022801"/>
    </source>
</evidence>
<reference evidence="3 4" key="1">
    <citation type="submission" date="2020-08" db="EMBL/GenBank/DDBJ databases">
        <title>Sequencing the genomes of 1000 actinobacteria strains.</title>
        <authorList>
            <person name="Klenk H.-P."/>
        </authorList>
    </citation>
    <scope>NUCLEOTIDE SEQUENCE [LARGE SCALE GENOMIC DNA]</scope>
    <source>
        <strain evidence="3 4">DSM 45507</strain>
    </source>
</reference>
<evidence type="ECO:0000313" key="4">
    <source>
        <dbReference type="Proteomes" id="UP000579153"/>
    </source>
</evidence>
<dbReference type="PANTHER" id="PTHR43329">
    <property type="entry name" value="EPOXIDE HYDROLASE"/>
    <property type="match status" value="1"/>
</dbReference>
<dbReference type="Proteomes" id="UP000579153">
    <property type="component" value="Unassembled WGS sequence"/>
</dbReference>
<evidence type="ECO:0000313" key="3">
    <source>
        <dbReference type="EMBL" id="MBB5777602.1"/>
    </source>
</evidence>
<dbReference type="PRINTS" id="PR00412">
    <property type="entry name" value="EPOXHYDRLASE"/>
</dbReference>
<protein>
    <submittedName>
        <fullName evidence="3">Pimeloyl-ACP methyl ester carboxylesterase</fullName>
    </submittedName>
</protein>
<keyword evidence="1" id="KW-0378">Hydrolase</keyword>
<dbReference type="AlphaFoldDB" id="A0A7W9G5F2"/>
<dbReference type="Pfam" id="PF00561">
    <property type="entry name" value="Abhydrolase_1"/>
    <property type="match status" value="1"/>
</dbReference>
<accession>A0A7W9G5F2</accession>
<proteinExistence type="predicted"/>
<dbReference type="EMBL" id="JACHMB010000001">
    <property type="protein sequence ID" value="MBB5777602.1"/>
    <property type="molecule type" value="Genomic_DNA"/>
</dbReference>
<gene>
    <name evidence="3" type="ORF">HD596_004358</name>
</gene>
<dbReference type="InterPro" id="IPR029058">
    <property type="entry name" value="AB_hydrolase_fold"/>
</dbReference>
<dbReference type="RefSeq" id="WP_185071144.1">
    <property type="nucleotide sequence ID" value="NZ_JACHMB010000001.1"/>
</dbReference>
<name>A0A7W9G5F2_9ACTN</name>
<dbReference type="InterPro" id="IPR000073">
    <property type="entry name" value="AB_hydrolase_1"/>
</dbReference>
<comment type="caution">
    <text evidence="3">The sequence shown here is derived from an EMBL/GenBank/DDBJ whole genome shotgun (WGS) entry which is preliminary data.</text>
</comment>